<evidence type="ECO:0000256" key="5">
    <source>
        <dbReference type="ARBA" id="ARBA00022833"/>
    </source>
</evidence>
<organism evidence="10 11">
    <name type="scientific">Candidatus Magasanikbacteria bacterium CG_4_10_14_0_8_um_filter_32_14</name>
    <dbReference type="NCBI Taxonomy" id="1974640"/>
    <lineage>
        <taxon>Bacteria</taxon>
        <taxon>Candidatus Magasanikiibacteriota</taxon>
    </lineage>
</organism>
<dbReference type="GO" id="GO:0004527">
    <property type="term" value="F:exonuclease activity"/>
    <property type="evidence" value="ECO:0007669"/>
    <property type="project" value="UniProtKB-KW"/>
</dbReference>
<keyword evidence="4" id="KW-0378">Hydrolase</keyword>
<dbReference type="GO" id="GO:0003723">
    <property type="term" value="F:RNA binding"/>
    <property type="evidence" value="ECO:0007669"/>
    <property type="project" value="UniProtKB-KW"/>
</dbReference>
<dbReference type="EMBL" id="PFMA01000078">
    <property type="protein sequence ID" value="PIY93135.1"/>
    <property type="molecule type" value="Genomic_DNA"/>
</dbReference>
<feature type="region of interest" description="Disordered" evidence="8">
    <location>
        <begin position="1"/>
        <end position="60"/>
    </location>
</feature>
<evidence type="ECO:0000256" key="1">
    <source>
        <dbReference type="ARBA" id="ARBA00022490"/>
    </source>
</evidence>
<dbReference type="InterPro" id="IPR011108">
    <property type="entry name" value="RMMBL"/>
</dbReference>
<proteinExistence type="predicted"/>
<dbReference type="AlphaFoldDB" id="A0A2M7R8Q8"/>
<dbReference type="InterPro" id="IPR055132">
    <property type="entry name" value="RNase_J_b_CASP"/>
</dbReference>
<dbReference type="SUPFAM" id="SSF56281">
    <property type="entry name" value="Metallo-hydrolase/oxidoreductase"/>
    <property type="match status" value="1"/>
</dbReference>
<dbReference type="Pfam" id="PF22505">
    <property type="entry name" value="RNase_J_b_CASP"/>
    <property type="match status" value="1"/>
</dbReference>
<dbReference type="PANTHER" id="PTHR43694:SF1">
    <property type="entry name" value="RIBONUCLEASE J"/>
    <property type="match status" value="1"/>
</dbReference>
<dbReference type="InterPro" id="IPR004613">
    <property type="entry name" value="RNase_J"/>
</dbReference>
<dbReference type="PANTHER" id="PTHR43694">
    <property type="entry name" value="RIBONUCLEASE J"/>
    <property type="match status" value="1"/>
</dbReference>
<dbReference type="SMART" id="SM00849">
    <property type="entry name" value="Lactamase_B"/>
    <property type="match status" value="1"/>
</dbReference>
<keyword evidence="7" id="KW-0694">RNA-binding</keyword>
<dbReference type="Pfam" id="PF17770">
    <property type="entry name" value="RNase_J_C"/>
    <property type="match status" value="1"/>
</dbReference>
<keyword evidence="1" id="KW-0963">Cytoplasm</keyword>
<dbReference type="Gene3D" id="3.10.20.580">
    <property type="match status" value="1"/>
</dbReference>
<evidence type="ECO:0000313" key="10">
    <source>
        <dbReference type="EMBL" id="PIY93135.1"/>
    </source>
</evidence>
<dbReference type="Gene3D" id="3.60.15.10">
    <property type="entry name" value="Ribonuclease Z/Hydroxyacylglutathione hydrolase-like"/>
    <property type="match status" value="1"/>
</dbReference>
<evidence type="ECO:0000256" key="4">
    <source>
        <dbReference type="ARBA" id="ARBA00022801"/>
    </source>
</evidence>
<keyword evidence="6" id="KW-0269">Exonuclease</keyword>
<reference evidence="11" key="1">
    <citation type="submission" date="2017-09" db="EMBL/GenBank/DDBJ databases">
        <title>Depth-based differentiation of microbial function through sediment-hosted aquifers and enrichment of novel symbionts in the deep terrestrial subsurface.</title>
        <authorList>
            <person name="Probst A.J."/>
            <person name="Ladd B."/>
            <person name="Jarett J.K."/>
            <person name="Geller-Mcgrath D.E."/>
            <person name="Sieber C.M.K."/>
            <person name="Emerson J.B."/>
            <person name="Anantharaman K."/>
            <person name="Thomas B.C."/>
            <person name="Malmstrom R."/>
            <person name="Stieglmeier M."/>
            <person name="Klingl A."/>
            <person name="Woyke T."/>
            <person name="Ryan C.M."/>
            <person name="Banfield J.F."/>
        </authorList>
    </citation>
    <scope>NUCLEOTIDE SEQUENCE [LARGE SCALE GENOMIC DNA]</scope>
</reference>
<accession>A0A2M7R8Q8</accession>
<dbReference type="InterPro" id="IPR036866">
    <property type="entry name" value="RibonucZ/Hydroxyglut_hydro"/>
</dbReference>
<dbReference type="InterPro" id="IPR042173">
    <property type="entry name" value="RNase_J_2"/>
</dbReference>
<dbReference type="GO" id="GO:0046872">
    <property type="term" value="F:metal ion binding"/>
    <property type="evidence" value="ECO:0007669"/>
    <property type="project" value="UniProtKB-KW"/>
</dbReference>
<protein>
    <submittedName>
        <fullName evidence="10">Ribonuclease J</fullName>
    </submittedName>
</protein>
<dbReference type="Gene3D" id="3.40.50.10710">
    <property type="entry name" value="Metallo-hydrolase/oxidoreductase"/>
    <property type="match status" value="1"/>
</dbReference>
<evidence type="ECO:0000256" key="7">
    <source>
        <dbReference type="ARBA" id="ARBA00022884"/>
    </source>
</evidence>
<feature type="compositionally biased region" description="Polar residues" evidence="8">
    <location>
        <begin position="1"/>
        <end position="32"/>
    </location>
</feature>
<dbReference type="NCBIfam" id="TIGR00649">
    <property type="entry name" value="MG423"/>
    <property type="match status" value="1"/>
</dbReference>
<feature type="compositionally biased region" description="Low complexity" evidence="8">
    <location>
        <begin position="33"/>
        <end position="47"/>
    </location>
</feature>
<keyword evidence="3" id="KW-0479">Metal-binding</keyword>
<keyword evidence="5" id="KW-0862">Zinc</keyword>
<dbReference type="CDD" id="cd07714">
    <property type="entry name" value="RNaseJ_MBL-fold"/>
    <property type="match status" value="1"/>
</dbReference>
<evidence type="ECO:0000256" key="8">
    <source>
        <dbReference type="SAM" id="MobiDB-lite"/>
    </source>
</evidence>
<feature type="domain" description="Metallo-beta-lactamase" evidence="9">
    <location>
        <begin position="92"/>
        <end position="289"/>
    </location>
</feature>
<dbReference type="InterPro" id="IPR001279">
    <property type="entry name" value="Metallo-B-lactamas"/>
</dbReference>
<keyword evidence="2" id="KW-0540">Nuclease</keyword>
<evidence type="ECO:0000256" key="2">
    <source>
        <dbReference type="ARBA" id="ARBA00022722"/>
    </source>
</evidence>
<evidence type="ECO:0000313" key="11">
    <source>
        <dbReference type="Proteomes" id="UP000229449"/>
    </source>
</evidence>
<gene>
    <name evidence="10" type="ORF">COY69_03220</name>
</gene>
<dbReference type="InterPro" id="IPR041636">
    <property type="entry name" value="RNase_J_C"/>
</dbReference>
<dbReference type="Pfam" id="PF07521">
    <property type="entry name" value="RMMBL"/>
    <property type="match status" value="1"/>
</dbReference>
<evidence type="ECO:0000259" key="9">
    <source>
        <dbReference type="SMART" id="SM00849"/>
    </source>
</evidence>
<evidence type="ECO:0000256" key="3">
    <source>
        <dbReference type="ARBA" id="ARBA00022723"/>
    </source>
</evidence>
<dbReference type="Proteomes" id="UP000229449">
    <property type="component" value="Unassembled WGS sequence"/>
</dbReference>
<evidence type="ECO:0000256" key="6">
    <source>
        <dbReference type="ARBA" id="ARBA00022839"/>
    </source>
</evidence>
<dbReference type="Pfam" id="PF00753">
    <property type="entry name" value="Lactamase_B"/>
    <property type="match status" value="1"/>
</dbReference>
<sequence>MIRKNTSTYGRRPSPVSTGEVKQNVENNRTFGSRSQSSSSITANSGSMHKRKNIQSVRYNSRPKPMVTLKSIPMANSKNLRIIPIGGCEEVGRNMTVFEYDGDIVIIDMGIQFPEEDMPGIDYIIPNTKYLEDKLKNIRGVVFTHGHLDHIGAAPILLEKLGNPIIVGKDLTLALIKHKQDDYKKDTAKKLRTIRVNGLTDVIKLGKFTVKFFQVEHSIMDAVGIILETPNGTIIHPGDWTLARDINGVTHINYDELSKLPKPTVLMLESLGALNDKRHGIYEEIYKNLSNILENSPGRIVIGTFSSQLERVRWVLECAEKIGKKVALDGYSMKMNVKVAQELGYIKSAKNVLIDIKDTRNYPDNKVVVVCTGAQGEKNAVLMRIVSKQHRFIQLKKTDTVVFSSSIIPGNERSIQRLKDNLYRQCDNVIHGQIMDVHVSGHATREDILTMLDQIKPTYFIPVYANYYFLREAEQLALKNGFPKENIFVPDNGSIIEVNKQTAIMLDKKVPSDYVFVDGLGVSDNQNIVLRDRQVLAGDGMLVVIATIDSKTGALIQNPDIISRGFVFLKDNKDLIEDIRQKVKQLVIKSDPLTWTDSNQIRNDIRDKIGQFVLSKTEKRPMILPVIIDV</sequence>
<name>A0A2M7R8Q8_9BACT</name>
<comment type="caution">
    <text evidence="10">The sequence shown here is derived from an EMBL/GenBank/DDBJ whole genome shotgun (WGS) entry which is preliminary data.</text>
</comment>